<protein>
    <submittedName>
        <fullName evidence="2">Uncharacterized protein</fullName>
    </submittedName>
</protein>
<feature type="non-terminal residue" evidence="2">
    <location>
        <position position="97"/>
    </location>
</feature>
<dbReference type="AlphaFoldDB" id="A0A9D4AVC5"/>
<dbReference type="EMBL" id="JAHDVG010000483">
    <property type="protein sequence ID" value="KAH1172123.1"/>
    <property type="molecule type" value="Genomic_DNA"/>
</dbReference>
<gene>
    <name evidence="2" type="ORF">KIL84_007741</name>
</gene>
<feature type="region of interest" description="Disordered" evidence="1">
    <location>
        <begin position="1"/>
        <end position="20"/>
    </location>
</feature>
<proteinExistence type="predicted"/>
<accession>A0A9D4AVC5</accession>
<evidence type="ECO:0000313" key="2">
    <source>
        <dbReference type="EMBL" id="KAH1172123.1"/>
    </source>
</evidence>
<organism evidence="2 3">
    <name type="scientific">Mauremys mutica</name>
    <name type="common">yellowpond turtle</name>
    <dbReference type="NCBI Taxonomy" id="74926"/>
    <lineage>
        <taxon>Eukaryota</taxon>
        <taxon>Metazoa</taxon>
        <taxon>Chordata</taxon>
        <taxon>Craniata</taxon>
        <taxon>Vertebrata</taxon>
        <taxon>Euteleostomi</taxon>
        <taxon>Archelosauria</taxon>
        <taxon>Testudinata</taxon>
        <taxon>Testudines</taxon>
        <taxon>Cryptodira</taxon>
        <taxon>Durocryptodira</taxon>
        <taxon>Testudinoidea</taxon>
        <taxon>Geoemydidae</taxon>
        <taxon>Geoemydinae</taxon>
        <taxon>Mauremys</taxon>
    </lineage>
</organism>
<dbReference type="Proteomes" id="UP000827986">
    <property type="component" value="Unassembled WGS sequence"/>
</dbReference>
<sequence length="97" mass="10598">MTAAPSAALPEPRAEEVEAPRAAVPMPRLGPKAWPVSCTLLTFFLLAACSICETEQKGYCENIITKRHRDKLQELVSMRCECLVSFSSTLNKTNASA</sequence>
<name>A0A9D4AVC5_9SAUR</name>
<evidence type="ECO:0000256" key="1">
    <source>
        <dbReference type="SAM" id="MobiDB-lite"/>
    </source>
</evidence>
<evidence type="ECO:0000313" key="3">
    <source>
        <dbReference type="Proteomes" id="UP000827986"/>
    </source>
</evidence>
<comment type="caution">
    <text evidence="2">The sequence shown here is derived from an EMBL/GenBank/DDBJ whole genome shotgun (WGS) entry which is preliminary data.</text>
</comment>
<keyword evidence="3" id="KW-1185">Reference proteome</keyword>
<reference evidence="2" key="1">
    <citation type="submission" date="2021-09" db="EMBL/GenBank/DDBJ databases">
        <title>The genome of Mauremys mutica provides insights into the evolution of semi-aquatic lifestyle.</title>
        <authorList>
            <person name="Gong S."/>
            <person name="Gao Y."/>
        </authorList>
    </citation>
    <scope>NUCLEOTIDE SEQUENCE</scope>
    <source>
        <strain evidence="2">MM-2020</strain>
        <tissue evidence="2">Muscle</tissue>
    </source>
</reference>